<keyword evidence="2" id="KW-0539">Nucleus</keyword>
<gene>
    <name evidence="4" type="ORF">A2U01_0002129</name>
</gene>
<feature type="non-terminal residue" evidence="4">
    <location>
        <position position="68"/>
    </location>
</feature>
<dbReference type="PANTHER" id="PTHR31945:SF11">
    <property type="entry name" value="TRANSCRIPTION FACTOR ABORTED MICROSPORES"/>
    <property type="match status" value="1"/>
</dbReference>
<evidence type="ECO:0000259" key="3">
    <source>
        <dbReference type="Pfam" id="PF22754"/>
    </source>
</evidence>
<dbReference type="AlphaFoldDB" id="A0A392M2T6"/>
<proteinExistence type="predicted"/>
<protein>
    <submittedName>
        <fullName evidence="4">Transcription factor ABORTED MICROSPORES-like</fullName>
    </submittedName>
</protein>
<reference evidence="4 5" key="1">
    <citation type="journal article" date="2018" name="Front. Plant Sci.">
        <title>Red Clover (Trifolium pratense) and Zigzag Clover (T. medium) - A Picture of Genomic Similarities and Differences.</title>
        <authorList>
            <person name="Dluhosova J."/>
            <person name="Istvanek J."/>
            <person name="Nedelnik J."/>
            <person name="Repkova J."/>
        </authorList>
    </citation>
    <scope>NUCLEOTIDE SEQUENCE [LARGE SCALE GENOMIC DNA]</scope>
    <source>
        <strain evidence="5">cv. 10/8</strain>
        <tissue evidence="4">Leaf</tissue>
    </source>
</reference>
<dbReference type="EMBL" id="LXQA010002180">
    <property type="protein sequence ID" value="MCH81343.1"/>
    <property type="molecule type" value="Genomic_DNA"/>
</dbReference>
<dbReference type="InterPro" id="IPR051358">
    <property type="entry name" value="TF_AMS/ICE1/BHLH6-like"/>
</dbReference>
<dbReference type="Pfam" id="PF22754">
    <property type="entry name" value="bHLH-TF_ACT-like_plant"/>
    <property type="match status" value="1"/>
</dbReference>
<evidence type="ECO:0000256" key="2">
    <source>
        <dbReference type="ARBA" id="ARBA00023242"/>
    </source>
</evidence>
<dbReference type="PANTHER" id="PTHR31945">
    <property type="entry name" value="TRANSCRIPTION FACTOR SCREAM2-RELATED"/>
    <property type="match status" value="1"/>
</dbReference>
<evidence type="ECO:0000256" key="1">
    <source>
        <dbReference type="ARBA" id="ARBA00004123"/>
    </source>
</evidence>
<comment type="caution">
    <text evidence="4">The sequence shown here is derived from an EMBL/GenBank/DDBJ whole genome shotgun (WGS) entry which is preliminary data.</text>
</comment>
<dbReference type="GO" id="GO:0043565">
    <property type="term" value="F:sequence-specific DNA binding"/>
    <property type="evidence" value="ECO:0007669"/>
    <property type="project" value="TreeGrafter"/>
</dbReference>
<keyword evidence="5" id="KW-1185">Reference proteome</keyword>
<name>A0A392M2T6_9FABA</name>
<dbReference type="Proteomes" id="UP000265520">
    <property type="component" value="Unassembled WGS sequence"/>
</dbReference>
<evidence type="ECO:0000313" key="5">
    <source>
        <dbReference type="Proteomes" id="UP000265520"/>
    </source>
</evidence>
<comment type="subcellular location">
    <subcellularLocation>
        <location evidence="1">Nucleus</location>
    </subcellularLocation>
</comment>
<feature type="domain" description="Plant bHLH transcription factor ACT-like" evidence="3">
    <location>
        <begin position="15"/>
        <end position="66"/>
    </location>
</feature>
<dbReference type="InterPro" id="IPR054502">
    <property type="entry name" value="bHLH-TF_ACT-like_plant"/>
</dbReference>
<accession>A0A392M2T6</accession>
<organism evidence="4 5">
    <name type="scientific">Trifolium medium</name>
    <dbReference type="NCBI Taxonomy" id="97028"/>
    <lineage>
        <taxon>Eukaryota</taxon>
        <taxon>Viridiplantae</taxon>
        <taxon>Streptophyta</taxon>
        <taxon>Embryophyta</taxon>
        <taxon>Tracheophyta</taxon>
        <taxon>Spermatophyta</taxon>
        <taxon>Magnoliopsida</taxon>
        <taxon>eudicotyledons</taxon>
        <taxon>Gunneridae</taxon>
        <taxon>Pentapetalae</taxon>
        <taxon>rosids</taxon>
        <taxon>fabids</taxon>
        <taxon>Fabales</taxon>
        <taxon>Fabaceae</taxon>
        <taxon>Papilionoideae</taxon>
        <taxon>50 kb inversion clade</taxon>
        <taxon>NPAAA clade</taxon>
        <taxon>Hologalegina</taxon>
        <taxon>IRL clade</taxon>
        <taxon>Trifolieae</taxon>
        <taxon>Trifolium</taxon>
    </lineage>
</organism>
<evidence type="ECO:0000313" key="4">
    <source>
        <dbReference type="EMBL" id="MCH81343.1"/>
    </source>
</evidence>
<dbReference type="GO" id="GO:0005634">
    <property type="term" value="C:nucleus"/>
    <property type="evidence" value="ECO:0007669"/>
    <property type="project" value="UniProtKB-SubCell"/>
</dbReference>
<sequence>MSDDLNCKTLILQPQVKVAQINGNEYFLKVLCEHRTGGFVKLMEALNTLGMDVVHATVTSHKGVVSKW</sequence>
<dbReference type="GO" id="GO:0003700">
    <property type="term" value="F:DNA-binding transcription factor activity"/>
    <property type="evidence" value="ECO:0007669"/>
    <property type="project" value="TreeGrafter"/>
</dbReference>